<dbReference type="RefSeq" id="WP_011190170.1">
    <property type="nucleotide sequence ID" value="NC_006138.1"/>
</dbReference>
<evidence type="ECO:0000313" key="2">
    <source>
        <dbReference type="Proteomes" id="UP000000602"/>
    </source>
</evidence>
<reference evidence="2" key="1">
    <citation type="journal article" date="2004" name="Environ. Microbiol.">
        <title>The genome of Desulfotalea psychrophila, a sulfate-reducing bacterium from permanently cold Arctic sediments.</title>
        <authorList>
            <person name="Rabus R."/>
            <person name="Ruepp A."/>
            <person name="Frickey T."/>
            <person name="Rattei T."/>
            <person name="Fartmann B."/>
            <person name="Stark M."/>
            <person name="Bauer M."/>
            <person name="Zibat A."/>
            <person name="Lombardot T."/>
            <person name="Becker I."/>
            <person name="Amann J."/>
            <person name="Gellner K."/>
            <person name="Teeling H."/>
            <person name="Leuschner W.D."/>
            <person name="Gloeckner F.-O."/>
            <person name="Lupas A.N."/>
            <person name="Amann R."/>
            <person name="Klenk H.-P."/>
        </authorList>
    </citation>
    <scope>NUCLEOTIDE SEQUENCE [LARGE SCALE GENOMIC DNA]</scope>
    <source>
        <strain evidence="2">DSM 12343 / LSv54</strain>
    </source>
</reference>
<dbReference type="KEGG" id="dps:DP2929"/>
<dbReference type="EMBL" id="CR522870">
    <property type="protein sequence ID" value="CAG37658.1"/>
    <property type="molecule type" value="Genomic_DNA"/>
</dbReference>
<dbReference type="Proteomes" id="UP000000602">
    <property type="component" value="Chromosome"/>
</dbReference>
<gene>
    <name evidence="1" type="ordered locus">DP2929</name>
</gene>
<organism evidence="1 2">
    <name type="scientific">Desulfotalea psychrophila (strain LSv54 / DSM 12343)</name>
    <dbReference type="NCBI Taxonomy" id="177439"/>
    <lineage>
        <taxon>Bacteria</taxon>
        <taxon>Pseudomonadati</taxon>
        <taxon>Thermodesulfobacteriota</taxon>
        <taxon>Desulfobulbia</taxon>
        <taxon>Desulfobulbales</taxon>
        <taxon>Desulfocapsaceae</taxon>
        <taxon>Desulfotalea</taxon>
    </lineage>
</organism>
<dbReference type="AlphaFoldDB" id="Q6AJ22"/>
<sequence length="56" mass="6283">MAPPENTKDTPVSEELLLKISKEIIIKFIEVGRVTPATFGESFTNIHNSIRKSAQR</sequence>
<name>Q6AJ22_DESPS</name>
<dbReference type="HOGENOM" id="CLU_204729_0_0_7"/>
<accession>Q6AJ22</accession>
<keyword evidence="2" id="KW-1185">Reference proteome</keyword>
<dbReference type="STRING" id="177439.DP2929"/>
<evidence type="ECO:0008006" key="3">
    <source>
        <dbReference type="Google" id="ProtNLM"/>
    </source>
</evidence>
<protein>
    <recommendedName>
        <fullName evidence="3">Conjugal transfer protein TraB</fullName>
    </recommendedName>
</protein>
<evidence type="ECO:0000313" key="1">
    <source>
        <dbReference type="EMBL" id="CAG37658.1"/>
    </source>
</evidence>
<proteinExistence type="predicted"/>